<keyword evidence="2" id="KW-1185">Reference proteome</keyword>
<gene>
    <name evidence="1" type="ORF">GCM10017566_24630</name>
</gene>
<sequence length="82" mass="8437">MPGSVAVARRRIVTPAAGFASPVGTAPASAPCRNGQRKARLIAARAPGEIPAAITPIVVPDGLLVRADVLLVMERRSRGSAR</sequence>
<name>A0A8H9ITG3_9PSEU</name>
<evidence type="ECO:0000313" key="2">
    <source>
        <dbReference type="Proteomes" id="UP000658656"/>
    </source>
</evidence>
<comment type="caution">
    <text evidence="1">The sequence shown here is derived from an EMBL/GenBank/DDBJ whole genome shotgun (WGS) entry which is preliminary data.</text>
</comment>
<dbReference type="Proteomes" id="UP000658656">
    <property type="component" value="Unassembled WGS sequence"/>
</dbReference>
<proteinExistence type="predicted"/>
<dbReference type="EMBL" id="BNAV01000003">
    <property type="protein sequence ID" value="GHF50579.1"/>
    <property type="molecule type" value="Genomic_DNA"/>
</dbReference>
<evidence type="ECO:0000313" key="1">
    <source>
        <dbReference type="EMBL" id="GHF50579.1"/>
    </source>
</evidence>
<dbReference type="AlphaFoldDB" id="A0A8H9ITG3"/>
<accession>A0A8H9ITG3</accession>
<organism evidence="1 2">
    <name type="scientific">Amycolatopsis bartoniae</name>
    <dbReference type="NCBI Taxonomy" id="941986"/>
    <lineage>
        <taxon>Bacteria</taxon>
        <taxon>Bacillati</taxon>
        <taxon>Actinomycetota</taxon>
        <taxon>Actinomycetes</taxon>
        <taxon>Pseudonocardiales</taxon>
        <taxon>Pseudonocardiaceae</taxon>
        <taxon>Amycolatopsis</taxon>
    </lineage>
</organism>
<protein>
    <submittedName>
        <fullName evidence="1">Uncharacterized protein</fullName>
    </submittedName>
</protein>
<reference evidence="1" key="2">
    <citation type="submission" date="2020-09" db="EMBL/GenBank/DDBJ databases">
        <authorList>
            <person name="Sun Q."/>
            <person name="Zhou Y."/>
        </authorList>
    </citation>
    <scope>NUCLEOTIDE SEQUENCE</scope>
    <source>
        <strain evidence="1">CGMCC 4.7679</strain>
    </source>
</reference>
<reference evidence="1" key="1">
    <citation type="journal article" date="2014" name="Int. J. Syst. Evol. Microbiol.">
        <title>Complete genome sequence of Corynebacterium casei LMG S-19264T (=DSM 44701T), isolated from a smear-ripened cheese.</title>
        <authorList>
            <consortium name="US DOE Joint Genome Institute (JGI-PGF)"/>
            <person name="Walter F."/>
            <person name="Albersmeier A."/>
            <person name="Kalinowski J."/>
            <person name="Ruckert C."/>
        </authorList>
    </citation>
    <scope>NUCLEOTIDE SEQUENCE</scope>
    <source>
        <strain evidence="1">CGMCC 4.7679</strain>
    </source>
</reference>